<dbReference type="RefSeq" id="WP_123392644.1">
    <property type="nucleotide sequence ID" value="NZ_RKHO01000001.1"/>
</dbReference>
<comment type="caution">
    <text evidence="2">The sequence shown here is derived from an EMBL/GenBank/DDBJ whole genome shotgun (WGS) entry which is preliminary data.</text>
</comment>
<evidence type="ECO:0000313" key="3">
    <source>
        <dbReference type="Proteomes" id="UP000281738"/>
    </source>
</evidence>
<reference evidence="2 3" key="1">
    <citation type="submission" date="2018-11" db="EMBL/GenBank/DDBJ databases">
        <title>Sequencing the genomes of 1000 actinobacteria strains.</title>
        <authorList>
            <person name="Klenk H.-P."/>
        </authorList>
    </citation>
    <scope>NUCLEOTIDE SEQUENCE [LARGE SCALE GENOMIC DNA]</scope>
    <source>
        <strain evidence="2 3">DSM 12652</strain>
    </source>
</reference>
<proteinExistence type="predicted"/>
<sequence length="477" mass="51553">MRWQPRPPTPGTAAILARAERNTRATRLLDAERGRIALDWARAHALDPDDPGTRTLMGDPRLGVITLGGHGLVVEPCCDAELAVVLHVHPLAARALMADAVDLEARLPQSWAALQAGEVELWVARKVATATRDLAPDAATHVDDAIAPLLPTLPTGRLLDVLAARVVEADHALAETKAAAARQRRGAWLGRPDPDTGLQTLVARGDTETLTQVWTRLDHLAHLLAEHTDTPPEASLEELRGDALGLLANPLAALKLLVGAEHHDQPEPIADAIRDASPAMTRPRAIAYLHLTPGLLHGHGVARAEQIGALTKTQLVDLLGHHHVTLKPVIDLAEDVAADSYEIPAAIAERVHLIRPADTFPHGTSTSSGTDLDHAQPYQQPYDDTGPPAQTRVSNLAHLARTGHRTKTHHPGWHLTLRDGRSVWTTPHGYVLVTDKSGTHHLTDHATHHATHHATERPRLRIDVIRTPLQLAWAPAA</sequence>
<evidence type="ECO:0000259" key="1">
    <source>
        <dbReference type="Pfam" id="PF02720"/>
    </source>
</evidence>
<name>A0A3N2CZH5_9ACTN</name>
<dbReference type="InterPro" id="IPR003870">
    <property type="entry name" value="DUF222"/>
</dbReference>
<organism evidence="2 3">
    <name type="scientific">Nocardioides aurantiacus</name>
    <dbReference type="NCBI Taxonomy" id="86796"/>
    <lineage>
        <taxon>Bacteria</taxon>
        <taxon>Bacillati</taxon>
        <taxon>Actinomycetota</taxon>
        <taxon>Actinomycetes</taxon>
        <taxon>Propionibacteriales</taxon>
        <taxon>Nocardioidaceae</taxon>
        <taxon>Nocardioides</taxon>
    </lineage>
</organism>
<protein>
    <submittedName>
        <fullName evidence="2">Uncharacterized protein DUF222</fullName>
    </submittedName>
</protein>
<dbReference type="Pfam" id="PF02720">
    <property type="entry name" value="DUF222"/>
    <property type="match status" value="1"/>
</dbReference>
<accession>A0A3N2CZH5</accession>
<gene>
    <name evidence="2" type="ORF">EDD33_3839</name>
</gene>
<evidence type="ECO:0000313" key="2">
    <source>
        <dbReference type="EMBL" id="ROR92937.1"/>
    </source>
</evidence>
<feature type="domain" description="DUF222" evidence="1">
    <location>
        <begin position="80"/>
        <end position="267"/>
    </location>
</feature>
<keyword evidence="3" id="KW-1185">Reference proteome</keyword>
<dbReference type="AlphaFoldDB" id="A0A3N2CZH5"/>
<dbReference type="OrthoDB" id="3261064at2"/>
<dbReference type="EMBL" id="RKHO01000001">
    <property type="protein sequence ID" value="ROR92937.1"/>
    <property type="molecule type" value="Genomic_DNA"/>
</dbReference>
<dbReference type="Proteomes" id="UP000281738">
    <property type="component" value="Unassembled WGS sequence"/>
</dbReference>